<dbReference type="Gene3D" id="3.15.10.10">
    <property type="entry name" value="Bactericidal permeability-increasing protein, domain 1"/>
    <property type="match status" value="1"/>
</dbReference>
<dbReference type="InterPro" id="IPR032942">
    <property type="entry name" value="BPI/LBP/Plunc"/>
</dbReference>
<dbReference type="GO" id="GO:0008289">
    <property type="term" value="F:lipid binding"/>
    <property type="evidence" value="ECO:0007669"/>
    <property type="project" value="InterPro"/>
</dbReference>
<evidence type="ECO:0000259" key="5">
    <source>
        <dbReference type="SMART" id="SM00329"/>
    </source>
</evidence>
<feature type="domain" description="Lipid-binding serum glycoprotein N-terminal" evidence="4">
    <location>
        <begin position="20"/>
        <end position="245"/>
    </location>
</feature>
<evidence type="ECO:0000259" key="4">
    <source>
        <dbReference type="SMART" id="SM00328"/>
    </source>
</evidence>
<organism evidence="6 7">
    <name type="scientific">Mesorhabditis spiculigera</name>
    <dbReference type="NCBI Taxonomy" id="96644"/>
    <lineage>
        <taxon>Eukaryota</taxon>
        <taxon>Metazoa</taxon>
        <taxon>Ecdysozoa</taxon>
        <taxon>Nematoda</taxon>
        <taxon>Chromadorea</taxon>
        <taxon>Rhabditida</taxon>
        <taxon>Rhabditina</taxon>
        <taxon>Rhabditomorpha</taxon>
        <taxon>Rhabditoidea</taxon>
        <taxon>Rhabditidae</taxon>
        <taxon>Mesorhabditinae</taxon>
        <taxon>Mesorhabditis</taxon>
    </lineage>
</organism>
<sequence>MRNLLLLLPLIAASQSVVIRLHDSGLRAAANFTRQWLHLAMPQFILPSFRQDFSTSFATGRMAVTNLAVRRFVSPLIRFRPTDHSVLYMSTMSGYAQVTADWALDSNVLSMLRIPLDGQIQAQMTGLISEIAMQITPDNSVEMHHCVAQIRDLRLTLSGSMAADVLHWFRNSLTRAIRKQLEQEYCDTMRVHWIPWVASQLAQFPTNISISQKPPVTLTGTPESIAMTGQFVEFRLRSDLIWDGQTVESTPQRNKTVMEIDSVPKTQKMLDIFVDEETVQSSLAAAHFADHLKTTIESPFLDTQCDVLCLGTVVPELAQVLPNKTLAINAKTLSPPIIALTPDKALVFLNASLDVNPQPLTEGIPESLLTVNVETEFALKIEVSKQKVKGNLHMLNAQATLVDSKVGLISQQTVDFLVSMSTPFLEDAVDMWVGRYLVDAPDFPTTNEILTIHRGFLRYEADLNIPMLMNRYMN</sequence>
<dbReference type="PANTHER" id="PTHR10504">
    <property type="entry name" value="BACTERICIDAL PERMEABILITY-INCREASING BPI PROTEIN-RELATED"/>
    <property type="match status" value="1"/>
</dbReference>
<evidence type="ECO:0000313" key="7">
    <source>
        <dbReference type="Proteomes" id="UP001177023"/>
    </source>
</evidence>
<evidence type="ECO:0000313" key="6">
    <source>
        <dbReference type="EMBL" id="CAJ0575643.1"/>
    </source>
</evidence>
<keyword evidence="7" id="KW-1185">Reference proteome</keyword>
<dbReference type="PANTHER" id="PTHR10504:SF140">
    <property type="entry name" value="BPI2 DOMAIN-CONTAINING PROTEIN"/>
    <property type="match status" value="1"/>
</dbReference>
<dbReference type="SMART" id="SM00329">
    <property type="entry name" value="BPI2"/>
    <property type="match status" value="1"/>
</dbReference>
<comment type="caution">
    <text evidence="6">The sequence shown here is derived from an EMBL/GenBank/DDBJ whole genome shotgun (WGS) entry which is preliminary data.</text>
</comment>
<dbReference type="SUPFAM" id="SSF55394">
    <property type="entry name" value="Bactericidal permeability-increasing protein, BPI"/>
    <property type="match status" value="2"/>
</dbReference>
<accession>A0AA36G7L3</accession>
<feature type="chain" id="PRO_5041230297" evidence="3">
    <location>
        <begin position="17"/>
        <end position="474"/>
    </location>
</feature>
<dbReference type="InterPro" id="IPR001124">
    <property type="entry name" value="Lipid-bd_serum_glycop_C"/>
</dbReference>
<feature type="non-terminal residue" evidence="6">
    <location>
        <position position="1"/>
    </location>
</feature>
<dbReference type="Gene3D" id="3.15.20.10">
    <property type="entry name" value="Bactericidal permeability-increasing protein, domain 2"/>
    <property type="match status" value="1"/>
</dbReference>
<evidence type="ECO:0000256" key="2">
    <source>
        <dbReference type="ARBA" id="ARBA00023157"/>
    </source>
</evidence>
<name>A0AA36G7L3_9BILA</name>
<dbReference type="Pfam" id="PF01273">
    <property type="entry name" value="LBP_BPI_CETP"/>
    <property type="match status" value="1"/>
</dbReference>
<reference evidence="6" key="1">
    <citation type="submission" date="2023-06" db="EMBL/GenBank/DDBJ databases">
        <authorList>
            <person name="Delattre M."/>
        </authorList>
    </citation>
    <scope>NUCLEOTIDE SEQUENCE</scope>
    <source>
        <strain evidence="6">AF72</strain>
    </source>
</reference>
<dbReference type="GO" id="GO:0005615">
    <property type="term" value="C:extracellular space"/>
    <property type="evidence" value="ECO:0007669"/>
    <property type="project" value="TreeGrafter"/>
</dbReference>
<dbReference type="InterPro" id="IPR017942">
    <property type="entry name" value="Lipid-bd_serum_glycop_N"/>
</dbReference>
<comment type="similarity">
    <text evidence="1">Belongs to the BPI/LBP/Plunc superfamily. BPI/LBP family.</text>
</comment>
<gene>
    <name evidence="6" type="ORF">MSPICULIGERA_LOCUS13952</name>
</gene>
<dbReference type="AlphaFoldDB" id="A0AA36G7L3"/>
<dbReference type="Proteomes" id="UP001177023">
    <property type="component" value="Unassembled WGS sequence"/>
</dbReference>
<feature type="domain" description="Lipid-binding serum glycoprotein C-terminal" evidence="5">
    <location>
        <begin position="264"/>
        <end position="467"/>
    </location>
</feature>
<dbReference type="Pfam" id="PF02886">
    <property type="entry name" value="LBP_BPI_CETP_C"/>
    <property type="match status" value="1"/>
</dbReference>
<dbReference type="InterPro" id="IPR017943">
    <property type="entry name" value="Bactericidal_perm-incr_a/b_dom"/>
</dbReference>
<evidence type="ECO:0000256" key="3">
    <source>
        <dbReference type="SAM" id="SignalP"/>
    </source>
</evidence>
<proteinExistence type="inferred from homology"/>
<keyword evidence="2" id="KW-1015">Disulfide bond</keyword>
<feature type="signal peptide" evidence="3">
    <location>
        <begin position="1"/>
        <end position="16"/>
    </location>
</feature>
<dbReference type="EMBL" id="CATQJA010002640">
    <property type="protein sequence ID" value="CAJ0575643.1"/>
    <property type="molecule type" value="Genomic_DNA"/>
</dbReference>
<keyword evidence="3" id="KW-0732">Signal</keyword>
<evidence type="ECO:0000256" key="1">
    <source>
        <dbReference type="ARBA" id="ARBA00007292"/>
    </source>
</evidence>
<dbReference type="SMART" id="SM00328">
    <property type="entry name" value="BPI1"/>
    <property type="match status" value="1"/>
</dbReference>
<protein>
    <submittedName>
        <fullName evidence="6">Uncharacterized protein</fullName>
    </submittedName>
</protein>